<keyword evidence="1" id="KW-1133">Transmembrane helix</keyword>
<organism evidence="2 3">
    <name type="scientific">Botrimarina hoheduenensis</name>
    <dbReference type="NCBI Taxonomy" id="2528000"/>
    <lineage>
        <taxon>Bacteria</taxon>
        <taxon>Pseudomonadati</taxon>
        <taxon>Planctomycetota</taxon>
        <taxon>Planctomycetia</taxon>
        <taxon>Pirellulales</taxon>
        <taxon>Lacipirellulaceae</taxon>
        <taxon>Botrimarina</taxon>
    </lineage>
</organism>
<dbReference type="GO" id="GO:0016787">
    <property type="term" value="F:hydrolase activity"/>
    <property type="evidence" value="ECO:0007669"/>
    <property type="project" value="UniProtKB-KW"/>
</dbReference>
<dbReference type="AlphaFoldDB" id="A0A5C5VRT5"/>
<dbReference type="EMBL" id="SJPH01000009">
    <property type="protein sequence ID" value="TWT41346.1"/>
    <property type="molecule type" value="Genomic_DNA"/>
</dbReference>
<evidence type="ECO:0000313" key="3">
    <source>
        <dbReference type="Proteomes" id="UP000318995"/>
    </source>
</evidence>
<dbReference type="InterPro" id="IPR029058">
    <property type="entry name" value="AB_hydrolase_fold"/>
</dbReference>
<dbReference type="OrthoDB" id="9764953at2"/>
<keyword evidence="2" id="KW-0378">Hydrolase</keyword>
<proteinExistence type="predicted"/>
<dbReference type="RefSeq" id="WP_146575263.1">
    <property type="nucleotide sequence ID" value="NZ_SJPH01000009.1"/>
</dbReference>
<keyword evidence="1" id="KW-0812">Transmembrane</keyword>
<sequence length="301" mass="33766">MACLWMVMAIASLPIDEVPSGEVLRLFDRHYYDVQYEHDRTKSYIYHLFKPPKLTAGRKYPLIVWLHGYGDVEFEEIGSGHLKHTGAVFSSVEDADEFNFYFLVVQCPSDQRGFFLEEQPDGVPQPGDVTAQLIEKLINEKPINAEQVTLIGISGAGADCLEMGMRYPGRFAGMALLGSPEGKLSRLESLLETPIWAFHASEDPKISSDGILRSLTAIQEAGGDTHLTIIEANYHNCWAVAFRDYNVLEWLLSQKRGDFFAPSPGKPPASFLRRVLIWSAGLLLLAVLLRKGRRLKRNPTI</sequence>
<evidence type="ECO:0000256" key="1">
    <source>
        <dbReference type="SAM" id="Phobius"/>
    </source>
</evidence>
<gene>
    <name evidence="2" type="ORF">Pla111_30600</name>
</gene>
<comment type="caution">
    <text evidence="2">The sequence shown here is derived from an EMBL/GenBank/DDBJ whole genome shotgun (WGS) entry which is preliminary data.</text>
</comment>
<dbReference type="Gene3D" id="3.40.50.1820">
    <property type="entry name" value="alpha/beta hydrolase"/>
    <property type="match status" value="1"/>
</dbReference>
<feature type="transmembrane region" description="Helical" evidence="1">
    <location>
        <begin position="271"/>
        <end position="289"/>
    </location>
</feature>
<dbReference type="SUPFAM" id="SSF53474">
    <property type="entry name" value="alpha/beta-Hydrolases"/>
    <property type="match status" value="1"/>
</dbReference>
<protein>
    <submittedName>
        <fullName evidence="2">Alpha/beta hydrolase family protein</fullName>
    </submittedName>
</protein>
<accession>A0A5C5VRT5</accession>
<reference evidence="2 3" key="1">
    <citation type="submission" date="2019-02" db="EMBL/GenBank/DDBJ databases">
        <title>Deep-cultivation of Planctomycetes and their phenomic and genomic characterization uncovers novel biology.</title>
        <authorList>
            <person name="Wiegand S."/>
            <person name="Jogler M."/>
            <person name="Boedeker C."/>
            <person name="Pinto D."/>
            <person name="Vollmers J."/>
            <person name="Rivas-Marin E."/>
            <person name="Kohn T."/>
            <person name="Peeters S.H."/>
            <person name="Heuer A."/>
            <person name="Rast P."/>
            <person name="Oberbeckmann S."/>
            <person name="Bunk B."/>
            <person name="Jeske O."/>
            <person name="Meyerdierks A."/>
            <person name="Storesund J.E."/>
            <person name="Kallscheuer N."/>
            <person name="Luecker S."/>
            <person name="Lage O.M."/>
            <person name="Pohl T."/>
            <person name="Merkel B.J."/>
            <person name="Hornburger P."/>
            <person name="Mueller R.-W."/>
            <person name="Bruemmer F."/>
            <person name="Labrenz M."/>
            <person name="Spormann A.M."/>
            <person name="Op Den Camp H."/>
            <person name="Overmann J."/>
            <person name="Amann R."/>
            <person name="Jetten M.S.M."/>
            <person name="Mascher T."/>
            <person name="Medema M.H."/>
            <person name="Devos D.P."/>
            <person name="Kaster A.-K."/>
            <person name="Ovreas L."/>
            <person name="Rohde M."/>
            <person name="Galperin M.Y."/>
            <person name="Jogler C."/>
        </authorList>
    </citation>
    <scope>NUCLEOTIDE SEQUENCE [LARGE SCALE GENOMIC DNA]</scope>
    <source>
        <strain evidence="2 3">Pla111</strain>
    </source>
</reference>
<keyword evidence="3" id="KW-1185">Reference proteome</keyword>
<name>A0A5C5VRT5_9BACT</name>
<evidence type="ECO:0000313" key="2">
    <source>
        <dbReference type="EMBL" id="TWT41346.1"/>
    </source>
</evidence>
<dbReference type="Proteomes" id="UP000318995">
    <property type="component" value="Unassembled WGS sequence"/>
</dbReference>
<keyword evidence="1" id="KW-0472">Membrane</keyword>